<protein>
    <submittedName>
        <fullName evidence="1">Uncharacterized protein</fullName>
    </submittedName>
</protein>
<name>A0ABQ9ZQU6_9CRUS</name>
<evidence type="ECO:0000313" key="2">
    <source>
        <dbReference type="Proteomes" id="UP001234178"/>
    </source>
</evidence>
<evidence type="ECO:0000313" key="1">
    <source>
        <dbReference type="EMBL" id="KAK4015302.1"/>
    </source>
</evidence>
<dbReference type="Proteomes" id="UP001234178">
    <property type="component" value="Unassembled WGS sequence"/>
</dbReference>
<sequence>MESLDILGLYDGLATTSDQPDKMIGQAIGVIFGAISGLISLRNSSSSIGSDPFALGRTSSPMIAPTAH</sequence>
<dbReference type="EMBL" id="JAOYFB010000005">
    <property type="protein sequence ID" value="KAK4015302.1"/>
    <property type="molecule type" value="Genomic_DNA"/>
</dbReference>
<comment type="caution">
    <text evidence="1">The sequence shown here is derived from an EMBL/GenBank/DDBJ whole genome shotgun (WGS) entry which is preliminary data.</text>
</comment>
<proteinExistence type="predicted"/>
<gene>
    <name evidence="1" type="ORF">OUZ56_030284</name>
</gene>
<keyword evidence="2" id="KW-1185">Reference proteome</keyword>
<accession>A0ABQ9ZQU6</accession>
<organism evidence="1 2">
    <name type="scientific">Daphnia magna</name>
    <dbReference type="NCBI Taxonomy" id="35525"/>
    <lineage>
        <taxon>Eukaryota</taxon>
        <taxon>Metazoa</taxon>
        <taxon>Ecdysozoa</taxon>
        <taxon>Arthropoda</taxon>
        <taxon>Crustacea</taxon>
        <taxon>Branchiopoda</taxon>
        <taxon>Diplostraca</taxon>
        <taxon>Cladocera</taxon>
        <taxon>Anomopoda</taxon>
        <taxon>Daphniidae</taxon>
        <taxon>Daphnia</taxon>
    </lineage>
</organism>
<reference evidence="1 2" key="1">
    <citation type="journal article" date="2023" name="Nucleic Acids Res.">
        <title>The hologenome of Daphnia magna reveals possible DNA methylation and microbiome-mediated evolution of the host genome.</title>
        <authorList>
            <person name="Chaturvedi A."/>
            <person name="Li X."/>
            <person name="Dhandapani V."/>
            <person name="Marshall H."/>
            <person name="Kissane S."/>
            <person name="Cuenca-Cambronero M."/>
            <person name="Asole G."/>
            <person name="Calvet F."/>
            <person name="Ruiz-Romero M."/>
            <person name="Marangio P."/>
            <person name="Guigo R."/>
            <person name="Rago D."/>
            <person name="Mirbahai L."/>
            <person name="Eastwood N."/>
            <person name="Colbourne J.K."/>
            <person name="Zhou J."/>
            <person name="Mallon E."/>
            <person name="Orsini L."/>
        </authorList>
    </citation>
    <scope>NUCLEOTIDE SEQUENCE [LARGE SCALE GENOMIC DNA]</scope>
    <source>
        <strain evidence="1">LRV0_1</strain>
    </source>
</reference>